<keyword evidence="3" id="KW-1185">Reference proteome</keyword>
<dbReference type="Gene3D" id="3.40.50.1820">
    <property type="entry name" value="alpha/beta hydrolase"/>
    <property type="match status" value="1"/>
</dbReference>
<dbReference type="RefSeq" id="WP_076598977.1">
    <property type="nucleotide sequence ID" value="NZ_CP046976.1"/>
</dbReference>
<dbReference type="PIRSF" id="PIRSF029171">
    <property type="entry name" value="Esterase_LipA"/>
    <property type="match status" value="1"/>
</dbReference>
<dbReference type="InterPro" id="IPR029058">
    <property type="entry name" value="AB_hydrolase_fold"/>
</dbReference>
<dbReference type="PANTHER" id="PTHR34853:SF1">
    <property type="entry name" value="LIPASE 5"/>
    <property type="match status" value="1"/>
</dbReference>
<protein>
    <submittedName>
        <fullName evidence="2">Secretory lipase</fullName>
    </submittedName>
</protein>
<feature type="signal peptide" evidence="1">
    <location>
        <begin position="1"/>
        <end position="36"/>
    </location>
</feature>
<dbReference type="EMBL" id="FTOF01000004">
    <property type="protein sequence ID" value="SIS44952.1"/>
    <property type="molecule type" value="Genomic_DNA"/>
</dbReference>
<keyword evidence="1" id="KW-0732">Signal</keyword>
<proteinExistence type="predicted"/>
<reference evidence="3" key="1">
    <citation type="submission" date="2017-01" db="EMBL/GenBank/DDBJ databases">
        <authorList>
            <person name="Varghese N."/>
            <person name="Submissions S."/>
        </authorList>
    </citation>
    <scope>NUCLEOTIDE SEQUENCE [LARGE SCALE GENOMIC DNA]</scope>
    <source>
        <strain evidence="3">DSM 44531</strain>
    </source>
</reference>
<dbReference type="GO" id="GO:0004806">
    <property type="term" value="F:triacylglycerol lipase activity"/>
    <property type="evidence" value="ECO:0007669"/>
    <property type="project" value="InterPro"/>
</dbReference>
<evidence type="ECO:0000313" key="3">
    <source>
        <dbReference type="Proteomes" id="UP000186292"/>
    </source>
</evidence>
<dbReference type="Pfam" id="PF03583">
    <property type="entry name" value="LIP"/>
    <property type="match status" value="1"/>
</dbReference>
<sequence>MFCIANHSVTRSVFAIAVAALTLVTASLAPRSTAGAQTADELRNGIHHAATTPGGDPVHRNDPFYDDPVPAAELDRPGEIVRAQPAPHLLNILGPDFYGHAKRIIYTSTTVNGDIVPVSGAIIEPANPWRGKGPRPTVVFGPGTRGAGDACAPSRGAWMMGKVDLKTGAVGTNYELPSYHAAALLGMRVVVTDYIGLGTRGAHTYVLHEEEANAMLDAARSTAPPGHPVGFWGYSQGGGAAAAAAERASTYAPDVNVKATFAGAPPADLLATMRGVDNSTITAVLGYALSGWKERYPELGPSLEPILNNSGREFLASVATECIADSAVRWGMSDSRAFTTNGRSISEVVAKHPELHALIDAQKLGRTSPSSPIMITTAGNDDVVPSDQVVQLARDHCALGADVSFYDGALPPLTPGIKSGVNHAIGVYAHLAPSMMWMMDRFNGVPNQSNCGTF</sequence>
<dbReference type="OrthoDB" id="9798122at2"/>
<evidence type="ECO:0000256" key="1">
    <source>
        <dbReference type="SAM" id="SignalP"/>
    </source>
</evidence>
<dbReference type="GO" id="GO:0016042">
    <property type="term" value="P:lipid catabolic process"/>
    <property type="evidence" value="ECO:0007669"/>
    <property type="project" value="InterPro"/>
</dbReference>
<dbReference type="InterPro" id="IPR005152">
    <property type="entry name" value="Lipase_secreted"/>
</dbReference>
<accession>A0A1N7J6L9</accession>
<dbReference type="AlphaFoldDB" id="A0A1N7J6L9"/>
<name>A0A1N7J6L9_9CORY</name>
<dbReference type="Proteomes" id="UP000186292">
    <property type="component" value="Unassembled WGS sequence"/>
</dbReference>
<organism evidence="2 3">
    <name type="scientific">Corynebacterium appendicis CIP 107643</name>
    <dbReference type="NCBI Taxonomy" id="1161099"/>
    <lineage>
        <taxon>Bacteria</taxon>
        <taxon>Bacillati</taxon>
        <taxon>Actinomycetota</taxon>
        <taxon>Actinomycetes</taxon>
        <taxon>Mycobacteriales</taxon>
        <taxon>Corynebacteriaceae</taxon>
        <taxon>Corynebacterium</taxon>
    </lineage>
</organism>
<dbReference type="PANTHER" id="PTHR34853">
    <property type="match status" value="1"/>
</dbReference>
<gene>
    <name evidence="2" type="ORF">SAMN05444817_10468</name>
</gene>
<dbReference type="Gene3D" id="1.10.260.130">
    <property type="match status" value="1"/>
</dbReference>
<evidence type="ECO:0000313" key="2">
    <source>
        <dbReference type="EMBL" id="SIS44952.1"/>
    </source>
</evidence>
<dbReference type="SUPFAM" id="SSF53474">
    <property type="entry name" value="alpha/beta-Hydrolases"/>
    <property type="match status" value="1"/>
</dbReference>
<feature type="chain" id="PRO_5012071544" evidence="1">
    <location>
        <begin position="37"/>
        <end position="454"/>
    </location>
</feature>
<dbReference type="STRING" id="1161099.SAMN05444817_10468"/>